<evidence type="ECO:0000313" key="3">
    <source>
        <dbReference type="EMBL" id="PNR36718.1"/>
    </source>
</evidence>
<feature type="chain" id="PRO_5036318931" evidence="2">
    <location>
        <begin position="22"/>
        <end position="127"/>
    </location>
</feature>
<dbReference type="AlphaFoldDB" id="A0A2K1J5C8"/>
<protein>
    <submittedName>
        <fullName evidence="3 4">Uncharacterized protein</fullName>
    </submittedName>
</protein>
<feature type="signal peptide" evidence="2">
    <location>
        <begin position="1"/>
        <end position="21"/>
    </location>
</feature>
<accession>A0A2K1J5C8</accession>
<keyword evidence="5" id="KW-1185">Reference proteome</keyword>
<reference evidence="3 5" key="2">
    <citation type="journal article" date="2018" name="Plant J.">
        <title>The Physcomitrella patens chromosome-scale assembly reveals moss genome structure and evolution.</title>
        <authorList>
            <person name="Lang D."/>
            <person name="Ullrich K.K."/>
            <person name="Murat F."/>
            <person name="Fuchs J."/>
            <person name="Jenkins J."/>
            <person name="Haas F.B."/>
            <person name="Piednoel M."/>
            <person name="Gundlach H."/>
            <person name="Van Bel M."/>
            <person name="Meyberg R."/>
            <person name="Vives C."/>
            <person name="Morata J."/>
            <person name="Symeonidi A."/>
            <person name="Hiss M."/>
            <person name="Muchero W."/>
            <person name="Kamisugi Y."/>
            <person name="Saleh O."/>
            <person name="Blanc G."/>
            <person name="Decker E.L."/>
            <person name="van Gessel N."/>
            <person name="Grimwood J."/>
            <person name="Hayes R.D."/>
            <person name="Graham S.W."/>
            <person name="Gunter L.E."/>
            <person name="McDaniel S.F."/>
            <person name="Hoernstein S.N.W."/>
            <person name="Larsson A."/>
            <person name="Li F.W."/>
            <person name="Perroud P.F."/>
            <person name="Phillips J."/>
            <person name="Ranjan P."/>
            <person name="Rokshar D.S."/>
            <person name="Rothfels C.J."/>
            <person name="Schneider L."/>
            <person name="Shu S."/>
            <person name="Stevenson D.W."/>
            <person name="Thummler F."/>
            <person name="Tillich M."/>
            <person name="Villarreal Aguilar J.C."/>
            <person name="Widiez T."/>
            <person name="Wong G.K."/>
            <person name="Wymore A."/>
            <person name="Zhang Y."/>
            <person name="Zimmer A.D."/>
            <person name="Quatrano R.S."/>
            <person name="Mayer K.F.X."/>
            <person name="Goodstein D."/>
            <person name="Casacuberta J.M."/>
            <person name="Vandepoele K."/>
            <person name="Reski R."/>
            <person name="Cuming A.C."/>
            <person name="Tuskan G.A."/>
            <person name="Maumus F."/>
            <person name="Salse J."/>
            <person name="Schmutz J."/>
            <person name="Rensing S.A."/>
        </authorList>
    </citation>
    <scope>NUCLEOTIDE SEQUENCE [LARGE SCALE GENOMIC DNA]</scope>
    <source>
        <strain evidence="4 5">cv. Gransden 2004</strain>
    </source>
</reference>
<feature type="compositionally biased region" description="Basic and acidic residues" evidence="1">
    <location>
        <begin position="62"/>
        <end position="74"/>
    </location>
</feature>
<organism evidence="3">
    <name type="scientific">Physcomitrium patens</name>
    <name type="common">Spreading-leaved earth moss</name>
    <name type="synonym">Physcomitrella patens</name>
    <dbReference type="NCBI Taxonomy" id="3218"/>
    <lineage>
        <taxon>Eukaryota</taxon>
        <taxon>Viridiplantae</taxon>
        <taxon>Streptophyta</taxon>
        <taxon>Embryophyta</taxon>
        <taxon>Bryophyta</taxon>
        <taxon>Bryophytina</taxon>
        <taxon>Bryopsida</taxon>
        <taxon>Funariidae</taxon>
        <taxon>Funariales</taxon>
        <taxon>Funariaceae</taxon>
        <taxon>Physcomitrium</taxon>
    </lineage>
</organism>
<dbReference type="EMBL" id="ABEU02000017">
    <property type="protein sequence ID" value="PNR36718.1"/>
    <property type="molecule type" value="Genomic_DNA"/>
</dbReference>
<keyword evidence="2" id="KW-0732">Signal</keyword>
<evidence type="ECO:0000256" key="2">
    <source>
        <dbReference type="SAM" id="SignalP"/>
    </source>
</evidence>
<feature type="compositionally biased region" description="Polar residues" evidence="1">
    <location>
        <begin position="75"/>
        <end position="85"/>
    </location>
</feature>
<evidence type="ECO:0000256" key="1">
    <source>
        <dbReference type="SAM" id="MobiDB-lite"/>
    </source>
</evidence>
<dbReference type="Gramene" id="Pp3c17_24120V3.1">
    <property type="protein sequence ID" value="Pp3c17_24120V3.1"/>
    <property type="gene ID" value="Pp3c17_24120"/>
</dbReference>
<gene>
    <name evidence="3" type="ORF">PHYPA_022569</name>
</gene>
<reference evidence="3 5" key="1">
    <citation type="journal article" date="2008" name="Science">
        <title>The Physcomitrella genome reveals evolutionary insights into the conquest of land by plants.</title>
        <authorList>
            <person name="Rensing S."/>
            <person name="Lang D."/>
            <person name="Zimmer A."/>
            <person name="Terry A."/>
            <person name="Salamov A."/>
            <person name="Shapiro H."/>
            <person name="Nishiyama T."/>
            <person name="Perroud P.-F."/>
            <person name="Lindquist E."/>
            <person name="Kamisugi Y."/>
            <person name="Tanahashi T."/>
            <person name="Sakakibara K."/>
            <person name="Fujita T."/>
            <person name="Oishi K."/>
            <person name="Shin-I T."/>
            <person name="Kuroki Y."/>
            <person name="Toyoda A."/>
            <person name="Suzuki Y."/>
            <person name="Hashimoto A."/>
            <person name="Yamaguchi K."/>
            <person name="Sugano A."/>
            <person name="Kohara Y."/>
            <person name="Fujiyama A."/>
            <person name="Anterola A."/>
            <person name="Aoki S."/>
            <person name="Ashton N."/>
            <person name="Barbazuk W.B."/>
            <person name="Barker E."/>
            <person name="Bennetzen J."/>
            <person name="Bezanilla M."/>
            <person name="Blankenship R."/>
            <person name="Cho S.H."/>
            <person name="Dutcher S."/>
            <person name="Estelle M."/>
            <person name="Fawcett J.A."/>
            <person name="Gundlach H."/>
            <person name="Hanada K."/>
            <person name="Heyl A."/>
            <person name="Hicks K.A."/>
            <person name="Hugh J."/>
            <person name="Lohr M."/>
            <person name="Mayer K."/>
            <person name="Melkozernov A."/>
            <person name="Murata T."/>
            <person name="Nelson D."/>
            <person name="Pils B."/>
            <person name="Prigge M."/>
            <person name="Reiss B."/>
            <person name="Renner T."/>
            <person name="Rombauts S."/>
            <person name="Rushton P."/>
            <person name="Sanderfoot A."/>
            <person name="Schween G."/>
            <person name="Shiu S.-H."/>
            <person name="Stueber K."/>
            <person name="Theodoulou F.L."/>
            <person name="Tu H."/>
            <person name="Van de Peer Y."/>
            <person name="Verrier P.J."/>
            <person name="Waters E."/>
            <person name="Wood A."/>
            <person name="Yang L."/>
            <person name="Cove D."/>
            <person name="Cuming A."/>
            <person name="Hasebe M."/>
            <person name="Lucas S."/>
            <person name="Mishler D.B."/>
            <person name="Reski R."/>
            <person name="Grigoriev I."/>
            <person name="Quatrano R.S."/>
            <person name="Boore J.L."/>
        </authorList>
    </citation>
    <scope>NUCLEOTIDE SEQUENCE [LARGE SCALE GENOMIC DNA]</scope>
    <source>
        <strain evidence="4 5">cv. Gransden 2004</strain>
    </source>
</reference>
<proteinExistence type="predicted"/>
<sequence length="127" mass="14441">MIHIHILNNLLLILFLSKNSMYSPSRKHPANLLHANKKAISLSSSSQSSVKNPIRIVVPESSKVDSPDKDESERTNSSISPSTWTSAVWSPFCDFLRLAFEGALRQEWFHLLVEVEQRAIRTTFLLH</sequence>
<evidence type="ECO:0000313" key="5">
    <source>
        <dbReference type="Proteomes" id="UP000006727"/>
    </source>
</evidence>
<feature type="region of interest" description="Disordered" evidence="1">
    <location>
        <begin position="43"/>
        <end position="85"/>
    </location>
</feature>
<dbReference type="InParanoid" id="A0A2K1J5C8"/>
<dbReference type="EnsemblPlants" id="Pp3c17_24120V3.1">
    <property type="protein sequence ID" value="Pp3c17_24120V3.1"/>
    <property type="gene ID" value="Pp3c17_24120"/>
</dbReference>
<name>A0A2K1J5C8_PHYPA</name>
<dbReference type="Proteomes" id="UP000006727">
    <property type="component" value="Chromosome 17"/>
</dbReference>
<reference evidence="4" key="3">
    <citation type="submission" date="2020-12" db="UniProtKB">
        <authorList>
            <consortium name="EnsemblPlants"/>
        </authorList>
    </citation>
    <scope>IDENTIFICATION</scope>
</reference>
<evidence type="ECO:0000313" key="4">
    <source>
        <dbReference type="EnsemblPlants" id="Pp3c17_24120V3.1"/>
    </source>
</evidence>